<gene>
    <name evidence="3" type="ORF">PHYBLDRAFT_56724</name>
</gene>
<dbReference type="AlphaFoldDB" id="A0A167LFX9"/>
<dbReference type="STRING" id="763407.A0A167LFX9"/>
<dbReference type="GeneID" id="29001129"/>
<feature type="domain" description="Aminotransferase class V" evidence="2">
    <location>
        <begin position="59"/>
        <end position="345"/>
    </location>
</feature>
<dbReference type="Gene3D" id="3.90.1150.10">
    <property type="entry name" value="Aspartate Aminotransferase, domain 1"/>
    <property type="match status" value="1"/>
</dbReference>
<accession>A0A167LFX9</accession>
<dbReference type="Gene3D" id="3.40.640.10">
    <property type="entry name" value="Type I PLP-dependent aspartate aminotransferase-like (Major domain)"/>
    <property type="match status" value="1"/>
</dbReference>
<reference evidence="4" key="1">
    <citation type="submission" date="2015-06" db="EMBL/GenBank/DDBJ databases">
        <title>Expansion of signal transduction pathways in fungi by whole-genome duplication.</title>
        <authorList>
            <consortium name="DOE Joint Genome Institute"/>
            <person name="Corrochano L.M."/>
            <person name="Kuo A."/>
            <person name="Marcet-Houben M."/>
            <person name="Polaino S."/>
            <person name="Salamov A."/>
            <person name="Villalobos J.M."/>
            <person name="Alvarez M.I."/>
            <person name="Avalos J."/>
            <person name="Benito E.P."/>
            <person name="Benoit I."/>
            <person name="Burger G."/>
            <person name="Camino L.P."/>
            <person name="Canovas D."/>
            <person name="Cerda-Olmedo E."/>
            <person name="Cheng J.-F."/>
            <person name="Dominguez A."/>
            <person name="Elias M."/>
            <person name="Eslava A.P."/>
            <person name="Glaser F."/>
            <person name="Grimwood J."/>
            <person name="Gutierrez G."/>
            <person name="Heitman J."/>
            <person name="Henrissat B."/>
            <person name="Iturriaga E.A."/>
            <person name="Lang B.F."/>
            <person name="Lavin J.L."/>
            <person name="Lee S."/>
            <person name="Li W."/>
            <person name="Lindquist E."/>
            <person name="Lopez-Garcia S."/>
            <person name="Luque E.M."/>
            <person name="Marcos A.T."/>
            <person name="Martin J."/>
            <person name="McCluskey K."/>
            <person name="Medina H.R."/>
            <person name="Miralles-Duran A."/>
            <person name="Miyazaki A."/>
            <person name="Munoz-Torres E."/>
            <person name="Oguiza J.A."/>
            <person name="Ohm R."/>
            <person name="Olmedo M."/>
            <person name="Orejas M."/>
            <person name="Ortiz-Castellanos L."/>
            <person name="Pisabarro A.G."/>
            <person name="Rodriguez-Romero J."/>
            <person name="Ruiz-Herrera J."/>
            <person name="Ruiz-Vazquez R."/>
            <person name="Sanz C."/>
            <person name="Schackwitz W."/>
            <person name="Schmutz J."/>
            <person name="Shahriari M."/>
            <person name="Shelest E."/>
            <person name="Silva-Franco F."/>
            <person name="Soanes D."/>
            <person name="Syed K."/>
            <person name="Tagua V.G."/>
            <person name="Talbot N.J."/>
            <person name="Thon M."/>
            <person name="De vries R.P."/>
            <person name="Wiebenga A."/>
            <person name="Yadav J.S."/>
            <person name="Braun E.L."/>
            <person name="Baker S."/>
            <person name="Garre V."/>
            <person name="Horwitz B."/>
            <person name="Torres-Martinez S."/>
            <person name="Idnurm A."/>
            <person name="Herrera-Estrella A."/>
            <person name="Gabaldon T."/>
            <person name="Grigoriev I.V."/>
        </authorList>
    </citation>
    <scope>NUCLEOTIDE SEQUENCE [LARGE SCALE GENOMIC DNA]</scope>
    <source>
        <strain evidence="4">NRRL 1555(-)</strain>
    </source>
</reference>
<evidence type="ECO:0000256" key="1">
    <source>
        <dbReference type="ARBA" id="ARBA00022898"/>
    </source>
</evidence>
<dbReference type="EMBL" id="KV440989">
    <property type="protein sequence ID" value="OAD70367.1"/>
    <property type="molecule type" value="Genomic_DNA"/>
</dbReference>
<proteinExistence type="predicted"/>
<dbReference type="Proteomes" id="UP000077315">
    <property type="component" value="Unassembled WGS sequence"/>
</dbReference>
<dbReference type="PANTHER" id="PTHR43092:SF2">
    <property type="entry name" value="HERCYNYLCYSTEINE SULFOXIDE LYASE"/>
    <property type="match status" value="1"/>
</dbReference>
<dbReference type="RefSeq" id="XP_018288407.1">
    <property type="nucleotide sequence ID" value="XM_018440223.1"/>
</dbReference>
<dbReference type="OrthoDB" id="5978656at2759"/>
<dbReference type="InterPro" id="IPR015424">
    <property type="entry name" value="PyrdxlP-dep_Trfase"/>
</dbReference>
<dbReference type="FunCoup" id="A0A167LFX9">
    <property type="interactions" value="15"/>
</dbReference>
<organism evidence="3 4">
    <name type="scientific">Phycomyces blakesleeanus (strain ATCC 8743b / DSM 1359 / FGSC 10004 / NBRC 33097 / NRRL 1555)</name>
    <dbReference type="NCBI Taxonomy" id="763407"/>
    <lineage>
        <taxon>Eukaryota</taxon>
        <taxon>Fungi</taxon>
        <taxon>Fungi incertae sedis</taxon>
        <taxon>Mucoromycota</taxon>
        <taxon>Mucoromycotina</taxon>
        <taxon>Mucoromycetes</taxon>
        <taxon>Mucorales</taxon>
        <taxon>Phycomycetaceae</taxon>
        <taxon>Phycomyces</taxon>
    </lineage>
</organism>
<dbReference type="InterPro" id="IPR015422">
    <property type="entry name" value="PyrdxlP-dep_Trfase_small"/>
</dbReference>
<dbReference type="SUPFAM" id="SSF53383">
    <property type="entry name" value="PLP-dependent transferases"/>
    <property type="match status" value="1"/>
</dbReference>
<evidence type="ECO:0000313" key="4">
    <source>
        <dbReference type="Proteomes" id="UP000077315"/>
    </source>
</evidence>
<evidence type="ECO:0000313" key="3">
    <source>
        <dbReference type="EMBL" id="OAD70367.1"/>
    </source>
</evidence>
<dbReference type="InterPro" id="IPR000192">
    <property type="entry name" value="Aminotrans_V_dom"/>
</dbReference>
<dbReference type="InParanoid" id="A0A167LFX9"/>
<dbReference type="PANTHER" id="PTHR43092">
    <property type="entry name" value="L-CYSTEINE DESULFHYDRASE"/>
    <property type="match status" value="1"/>
</dbReference>
<sequence>MSPSAPQKAFGHSLRKDFFLESKYVPVNHGSYGTYPRSVRAVMRDYQDKGEEQPDRWFRLEFAAVVKQNLERIASLLHCDSNDIVYVQNASTAASTVLRSLPFEKGDKILCYSTAYNAIDRANEYVKDSRDAKLIKITLNYPMSDEEIIQLTRETIEKEQAKGDGRFRICVMDALISIPGVLFPYKDVTKLVKSYNMLAMVDGAHAIGQIPLDLTALDADFFFTNGHKWMFMPRGCAVLYVAKRNQGHVHPLSINAKYMHHKDAQDNSSFQNEFGGLSTTIDCANYLCANAALDYRQSLGGEDAIMKYCNDLAVKGGALVAKILGTEVMENKAKTLTVAMVNVRVPVGKTTKSDAELTAYFINELVYKHNTMISVFKHNGLWWARFCAQVYVELEDFEKAAKALLEVCKTIA</sequence>
<keyword evidence="1" id="KW-0663">Pyridoxal phosphate</keyword>
<dbReference type="VEuPathDB" id="FungiDB:PHYBLDRAFT_56724"/>
<evidence type="ECO:0000259" key="2">
    <source>
        <dbReference type="Pfam" id="PF00266"/>
    </source>
</evidence>
<name>A0A167LFX9_PHYB8</name>
<dbReference type="Pfam" id="PF00266">
    <property type="entry name" value="Aminotran_5"/>
    <property type="match status" value="1"/>
</dbReference>
<dbReference type="InterPro" id="IPR015421">
    <property type="entry name" value="PyrdxlP-dep_Trfase_major"/>
</dbReference>
<keyword evidence="4" id="KW-1185">Reference proteome</keyword>
<protein>
    <recommendedName>
        <fullName evidence="2">Aminotransferase class V domain-containing protein</fullName>
    </recommendedName>
</protein>